<feature type="transmembrane region" description="Helical" evidence="1">
    <location>
        <begin position="15"/>
        <end position="36"/>
    </location>
</feature>
<dbReference type="EMBL" id="RCTY01000006">
    <property type="protein sequence ID" value="ROU08911.1"/>
    <property type="molecule type" value="Genomic_DNA"/>
</dbReference>
<comment type="caution">
    <text evidence="2">The sequence shown here is derived from an EMBL/GenBank/DDBJ whole genome shotgun (WGS) entry which is preliminary data.</text>
</comment>
<evidence type="ECO:0000313" key="2">
    <source>
        <dbReference type="EMBL" id="ROU08911.1"/>
    </source>
</evidence>
<evidence type="ECO:0000256" key="1">
    <source>
        <dbReference type="SAM" id="Phobius"/>
    </source>
</evidence>
<organism evidence="2 3">
    <name type="scientific">Lysobacter enzymogenes</name>
    <dbReference type="NCBI Taxonomy" id="69"/>
    <lineage>
        <taxon>Bacteria</taxon>
        <taxon>Pseudomonadati</taxon>
        <taxon>Pseudomonadota</taxon>
        <taxon>Gammaproteobacteria</taxon>
        <taxon>Lysobacterales</taxon>
        <taxon>Lysobacteraceae</taxon>
        <taxon>Lysobacter</taxon>
    </lineage>
</organism>
<keyword evidence="1" id="KW-1133">Transmembrane helix</keyword>
<protein>
    <submittedName>
        <fullName evidence="2">Uncharacterized protein</fullName>
    </submittedName>
</protein>
<evidence type="ECO:0000313" key="3">
    <source>
        <dbReference type="Proteomes" id="UP000275910"/>
    </source>
</evidence>
<reference evidence="2 3" key="1">
    <citation type="submission" date="2018-10" db="EMBL/GenBank/DDBJ databases">
        <title>The genome of Lysobacter enzymogenes OH11.</title>
        <authorList>
            <person name="Liu F."/>
            <person name="Zhao Y."/>
            <person name="Qian G."/>
            <person name="Chen Y."/>
            <person name="Xu H."/>
        </authorList>
    </citation>
    <scope>NUCLEOTIDE SEQUENCE [LARGE SCALE GENOMIC DNA]</scope>
    <source>
        <strain evidence="2 3">OH11</strain>
    </source>
</reference>
<dbReference type="Proteomes" id="UP000275910">
    <property type="component" value="Unassembled WGS sequence"/>
</dbReference>
<gene>
    <name evidence="2" type="ORF">D9T17_02150</name>
</gene>
<proteinExistence type="predicted"/>
<name>A0A3N2RNE7_LYSEN</name>
<dbReference type="RefSeq" id="WP_123645870.1">
    <property type="nucleotide sequence ID" value="NZ_RCTY01000006.1"/>
</dbReference>
<accession>A0A3N2RNE7</accession>
<keyword evidence="1" id="KW-0472">Membrane</keyword>
<dbReference type="AlphaFoldDB" id="A0A3N2RNE7"/>
<sequence length="204" mass="22272">MANQDELIGAARNPWWQAAAAVAAIALVATLALGGFKPAQSKAKPLPQYAAGQRAQSGAMAVTPLRAWVARYRPGGRIEPNQLYLVLQADIENRTGRSFGGHLYLLQDLILVGPKLEAVKADLPLAADDHMVLGDLHPRLKQRVDLVWKLPPGYVYAPAQAFGLFGREYKAKAYLNDAGGWMQDKPKAKFVLPVQDLRDRLVAP</sequence>
<keyword evidence="1" id="KW-0812">Transmembrane</keyword>